<proteinExistence type="predicted"/>
<protein>
    <submittedName>
        <fullName evidence="1">Uncharacterized protein</fullName>
    </submittedName>
</protein>
<gene>
    <name evidence="1" type="ORF">KMZ29_16300</name>
</gene>
<sequence length="138" mass="15460">MKLKVRIRLSPVGPAGAARRFGGPPDNHPLFPDVCAKSGKWFRRQENCFVGGCRTKQLPENFNDFSRPNGRLVRWASRIVHWPTPAISSGAGVNIGEPHRKTRRFEALSDSLTFLWWRRPLGNATTLNRSPVGADSPE</sequence>
<accession>A0A975RKB4</accession>
<reference evidence="1" key="1">
    <citation type="submission" date="2021-06" db="EMBL/GenBank/DDBJ databases">
        <title>Bradyrhizobium sp. S2-20-1 Genome sequencing.</title>
        <authorList>
            <person name="Jin L."/>
        </authorList>
    </citation>
    <scope>NUCLEOTIDE SEQUENCE</scope>
    <source>
        <strain evidence="1">S2-20-1</strain>
    </source>
</reference>
<dbReference type="EMBL" id="CP076134">
    <property type="protein sequence ID" value="QWG11307.1"/>
    <property type="molecule type" value="Genomic_DNA"/>
</dbReference>
<organism evidence="1 2">
    <name type="scientific">Bradyrhizobium sediminis</name>
    <dbReference type="NCBI Taxonomy" id="2840469"/>
    <lineage>
        <taxon>Bacteria</taxon>
        <taxon>Pseudomonadati</taxon>
        <taxon>Pseudomonadota</taxon>
        <taxon>Alphaproteobacteria</taxon>
        <taxon>Hyphomicrobiales</taxon>
        <taxon>Nitrobacteraceae</taxon>
        <taxon>Bradyrhizobium</taxon>
    </lineage>
</organism>
<evidence type="ECO:0000313" key="2">
    <source>
        <dbReference type="Proteomes" id="UP000680839"/>
    </source>
</evidence>
<dbReference type="AlphaFoldDB" id="A0A975RKB4"/>
<dbReference type="Proteomes" id="UP000680839">
    <property type="component" value="Chromosome"/>
</dbReference>
<dbReference type="RefSeq" id="WP_215620197.1">
    <property type="nucleotide sequence ID" value="NZ_CP076134.1"/>
</dbReference>
<evidence type="ECO:0000313" key="1">
    <source>
        <dbReference type="EMBL" id="QWG11307.1"/>
    </source>
</evidence>
<name>A0A975RKB4_9BRAD</name>